<dbReference type="Gene3D" id="1.10.260.40">
    <property type="entry name" value="lambda repressor-like DNA-binding domains"/>
    <property type="match status" value="1"/>
</dbReference>
<reference evidence="1 2" key="1">
    <citation type="submission" date="2021-03" db="EMBL/GenBank/DDBJ databases">
        <title>Enterococcal diversity collection.</title>
        <authorList>
            <person name="Gilmore M.S."/>
            <person name="Schwartzman J."/>
            <person name="Van Tyne D."/>
            <person name="Martin M."/>
            <person name="Earl A.M."/>
            <person name="Manson A.L."/>
            <person name="Straub T."/>
            <person name="Salamzade R."/>
            <person name="Saavedra J."/>
            <person name="Lebreton F."/>
            <person name="Prichula J."/>
            <person name="Schaufler K."/>
            <person name="Gaca A."/>
            <person name="Sgardioli B."/>
            <person name="Wagenaar J."/>
            <person name="Strong T."/>
        </authorList>
    </citation>
    <scope>NUCLEOTIDE SEQUENCE [LARGE SCALE GENOMIC DNA]</scope>
    <source>
        <strain evidence="1 2">669A</strain>
    </source>
</reference>
<keyword evidence="2" id="KW-1185">Reference proteome</keyword>
<dbReference type="InterPro" id="IPR001387">
    <property type="entry name" value="Cro/C1-type_HTH"/>
</dbReference>
<dbReference type="InterPro" id="IPR010982">
    <property type="entry name" value="Lambda_DNA-bd_dom_sf"/>
</dbReference>
<protein>
    <recommendedName>
        <fullName evidence="3">HTH cro/C1-type domain-containing protein</fullName>
    </recommendedName>
</protein>
<name>A0ABS3LI72_9ENTE</name>
<dbReference type="CDD" id="cd00093">
    <property type="entry name" value="HTH_XRE"/>
    <property type="match status" value="1"/>
</dbReference>
<evidence type="ECO:0000313" key="1">
    <source>
        <dbReference type="EMBL" id="MBO1308074.1"/>
    </source>
</evidence>
<proteinExistence type="predicted"/>
<organism evidence="1 2">
    <name type="scientific">Candidatus Enterococcus moelleringii</name>
    <dbReference type="NCBI Taxonomy" id="2815325"/>
    <lineage>
        <taxon>Bacteria</taxon>
        <taxon>Bacillati</taxon>
        <taxon>Bacillota</taxon>
        <taxon>Bacilli</taxon>
        <taxon>Lactobacillales</taxon>
        <taxon>Enterococcaceae</taxon>
        <taxon>Enterococcus</taxon>
    </lineage>
</organism>
<evidence type="ECO:0008006" key="3">
    <source>
        <dbReference type="Google" id="ProtNLM"/>
    </source>
</evidence>
<dbReference type="EMBL" id="JAFREM010000029">
    <property type="protein sequence ID" value="MBO1308074.1"/>
    <property type="molecule type" value="Genomic_DNA"/>
</dbReference>
<comment type="caution">
    <text evidence="1">The sequence shown here is derived from an EMBL/GenBank/DDBJ whole genome shotgun (WGS) entry which is preliminary data.</text>
</comment>
<dbReference type="SUPFAM" id="SSF47413">
    <property type="entry name" value="lambda repressor-like DNA-binding domains"/>
    <property type="match status" value="1"/>
</dbReference>
<dbReference type="RefSeq" id="WP_207675062.1">
    <property type="nucleotide sequence ID" value="NZ_JAFREM010000029.1"/>
</dbReference>
<accession>A0ABS3LI72</accession>
<evidence type="ECO:0000313" key="2">
    <source>
        <dbReference type="Proteomes" id="UP000664601"/>
    </source>
</evidence>
<sequence length="167" mass="19599">MEEIIERYSSETGVKEQYKKLRMKEIVEVKQEQFEVEHEYYQRLSDGELFEPFENPDKNLEKDYALYRQKHSLLSPEEVKQIRMNYQLSVRDFSKLLGISYSNLSTVENGSIQANYIDSLLRLAEEPLAFLHLVQQRSDLLSEKAYQDLSARLEQLVADSKKADVAL</sequence>
<gene>
    <name evidence="1" type="ORF">JZO70_18000</name>
</gene>
<dbReference type="Proteomes" id="UP000664601">
    <property type="component" value="Unassembled WGS sequence"/>
</dbReference>